<dbReference type="AlphaFoldDB" id="A0A1A7C7B0"/>
<dbReference type="STRING" id="1747903.ASR47_10375"/>
<dbReference type="PANTHER" id="PTHR24348:SF22">
    <property type="entry name" value="NON-SPECIFIC SERINE_THREONINE PROTEIN KINASE"/>
    <property type="match status" value="1"/>
</dbReference>
<dbReference type="EC" id="2.7.11.1" evidence="6"/>
<dbReference type="Proteomes" id="UP000092713">
    <property type="component" value="Unassembled WGS sequence"/>
</dbReference>
<proteinExistence type="predicted"/>
<feature type="domain" description="Protein kinase" evidence="5">
    <location>
        <begin position="12"/>
        <end position="288"/>
    </location>
</feature>
<dbReference type="Gene3D" id="3.30.200.20">
    <property type="entry name" value="Phosphorylase Kinase, domain 1"/>
    <property type="match status" value="1"/>
</dbReference>
<dbReference type="CDD" id="cd14014">
    <property type="entry name" value="STKc_PknB_like"/>
    <property type="match status" value="1"/>
</dbReference>
<dbReference type="InterPro" id="IPR008271">
    <property type="entry name" value="Ser/Thr_kinase_AS"/>
</dbReference>
<dbReference type="GO" id="GO:0004674">
    <property type="term" value="F:protein serine/threonine kinase activity"/>
    <property type="evidence" value="ECO:0007669"/>
    <property type="project" value="UniProtKB-KW"/>
</dbReference>
<keyword evidence="1 6" id="KW-0808">Transferase</keyword>
<dbReference type="SUPFAM" id="SSF56112">
    <property type="entry name" value="Protein kinase-like (PK-like)"/>
    <property type="match status" value="1"/>
</dbReference>
<keyword evidence="7" id="KW-1185">Reference proteome</keyword>
<dbReference type="GO" id="GO:0016020">
    <property type="term" value="C:membrane"/>
    <property type="evidence" value="ECO:0007669"/>
    <property type="project" value="TreeGrafter"/>
</dbReference>
<dbReference type="PANTHER" id="PTHR24348">
    <property type="entry name" value="SERINE/THREONINE-PROTEIN KINASE UNC-51-RELATED"/>
    <property type="match status" value="1"/>
</dbReference>
<gene>
    <name evidence="6" type="ORF">ASR47_10375</name>
</gene>
<keyword evidence="6" id="KW-0723">Serine/threonine-protein kinase</keyword>
<evidence type="ECO:0000256" key="2">
    <source>
        <dbReference type="ARBA" id="ARBA00022741"/>
    </source>
</evidence>
<keyword evidence="3 6" id="KW-0418">Kinase</keyword>
<keyword evidence="4" id="KW-0067">ATP-binding</keyword>
<dbReference type="GO" id="GO:0005524">
    <property type="term" value="F:ATP binding"/>
    <property type="evidence" value="ECO:0007669"/>
    <property type="project" value="UniProtKB-KW"/>
</dbReference>
<keyword evidence="2" id="KW-0547">Nucleotide-binding</keyword>
<evidence type="ECO:0000259" key="5">
    <source>
        <dbReference type="PROSITE" id="PS50011"/>
    </source>
</evidence>
<dbReference type="GO" id="GO:0005829">
    <property type="term" value="C:cytosol"/>
    <property type="evidence" value="ECO:0007669"/>
    <property type="project" value="TreeGrafter"/>
</dbReference>
<dbReference type="PATRIC" id="fig|1747903.4.peg.5288"/>
<evidence type="ECO:0000256" key="3">
    <source>
        <dbReference type="ARBA" id="ARBA00022777"/>
    </source>
</evidence>
<name>A0A1A7C7B0_9BURK</name>
<reference evidence="6 7" key="1">
    <citation type="submission" date="2016-04" db="EMBL/GenBank/DDBJ databases">
        <title>Draft genome sequence of Janthinobacterium psychrotolerans sp. nov., isolated from freshwater sediments in Denmark.</title>
        <authorList>
            <person name="Gong X."/>
            <person name="Skrivergaard S."/>
            <person name="Korsgaard B.S."/>
            <person name="Schreiber L."/>
            <person name="Marshall I.P."/>
            <person name="Finster K."/>
            <person name="Schramm A."/>
        </authorList>
    </citation>
    <scope>NUCLEOTIDE SEQUENCE [LARGE SCALE GENOMIC DNA]</scope>
    <source>
        <strain evidence="6 7">S3-2</strain>
    </source>
</reference>
<evidence type="ECO:0000256" key="4">
    <source>
        <dbReference type="ARBA" id="ARBA00022840"/>
    </source>
</evidence>
<dbReference type="InterPro" id="IPR011009">
    <property type="entry name" value="Kinase-like_dom_sf"/>
</dbReference>
<evidence type="ECO:0000313" key="6">
    <source>
        <dbReference type="EMBL" id="OBV41602.1"/>
    </source>
</evidence>
<protein>
    <submittedName>
        <fullName evidence="6">Serine/threonine protein kinase</fullName>
        <ecNumber evidence="6">2.7.11.1</ecNumber>
    </submittedName>
</protein>
<dbReference type="OrthoDB" id="9791419at2"/>
<dbReference type="PROSITE" id="PS50011">
    <property type="entry name" value="PROTEIN_KINASE_DOM"/>
    <property type="match status" value="1"/>
</dbReference>
<dbReference type="GO" id="GO:0000407">
    <property type="term" value="C:phagophore assembly site"/>
    <property type="evidence" value="ECO:0007669"/>
    <property type="project" value="TreeGrafter"/>
</dbReference>
<sequence length="362" mass="40373">MISPRTIIDNRYNIIEHVGRGGMQDVYRARDMVLDIDVALKTPQPGQQTKRFKLSAEIAARINHHDVAKTLDYFQVNGVDYLIEEFIEGENLEQKLSTFNFLDPHLASRVLHHLAKGIAASHRAGVIHRDLKPSNVMVSNGVDLHHLKITDFGIATLTEGVFDEAAQGGDITKSNSGTIKGALPFMAPEMMFRKKTDKITSAVDIWSLGAMMFRLLTGEYPFGVFLDAAVNVKTKNRAPWPLFMTANRQFAPLARELQAIVEKCLSYDAADRPSAQDISRDCQELCYLSVERHAGTVQNLIQNSYSGFVQSAHGPVFFSMESVYGIQRPNTTTHNQICFSSFPGSPHPRAHPVIVMQMAEED</sequence>
<dbReference type="SMART" id="SM00220">
    <property type="entry name" value="S_TKc"/>
    <property type="match status" value="1"/>
</dbReference>
<evidence type="ECO:0000256" key="1">
    <source>
        <dbReference type="ARBA" id="ARBA00022679"/>
    </source>
</evidence>
<accession>A0A1A7C7B0</accession>
<dbReference type="Pfam" id="PF00069">
    <property type="entry name" value="Pkinase"/>
    <property type="match status" value="1"/>
</dbReference>
<dbReference type="InterPro" id="IPR000719">
    <property type="entry name" value="Prot_kinase_dom"/>
</dbReference>
<evidence type="ECO:0000313" key="7">
    <source>
        <dbReference type="Proteomes" id="UP000092713"/>
    </source>
</evidence>
<dbReference type="RefSeq" id="WP_082988630.1">
    <property type="nucleotide sequence ID" value="NZ_LOCQ01000026.1"/>
</dbReference>
<organism evidence="6 7">
    <name type="scientific">Janthinobacterium psychrotolerans</name>
    <dbReference type="NCBI Taxonomy" id="1747903"/>
    <lineage>
        <taxon>Bacteria</taxon>
        <taxon>Pseudomonadati</taxon>
        <taxon>Pseudomonadota</taxon>
        <taxon>Betaproteobacteria</taxon>
        <taxon>Burkholderiales</taxon>
        <taxon>Oxalobacteraceae</taxon>
        <taxon>Janthinobacterium</taxon>
    </lineage>
</organism>
<comment type="caution">
    <text evidence="6">The sequence shown here is derived from an EMBL/GenBank/DDBJ whole genome shotgun (WGS) entry which is preliminary data.</text>
</comment>
<dbReference type="Gene3D" id="1.10.510.10">
    <property type="entry name" value="Transferase(Phosphotransferase) domain 1"/>
    <property type="match status" value="1"/>
</dbReference>
<dbReference type="InterPro" id="IPR045269">
    <property type="entry name" value="Atg1-like"/>
</dbReference>
<dbReference type="EMBL" id="LOCQ01000026">
    <property type="protein sequence ID" value="OBV41602.1"/>
    <property type="molecule type" value="Genomic_DNA"/>
</dbReference>
<dbReference type="PROSITE" id="PS00108">
    <property type="entry name" value="PROTEIN_KINASE_ST"/>
    <property type="match status" value="1"/>
</dbReference>
<dbReference type="GO" id="GO:0005776">
    <property type="term" value="C:autophagosome"/>
    <property type="evidence" value="ECO:0007669"/>
    <property type="project" value="TreeGrafter"/>
</dbReference>